<dbReference type="Pfam" id="PF02452">
    <property type="entry name" value="PemK_toxin"/>
    <property type="match status" value="1"/>
</dbReference>
<sequence>MKRGDIVAVATPGDFGKARPALVVQSDLFTEHPSVALLLMSSEIVNAPLIRIKVIPSEQNGLRAPSQIAVDKMFTVRREKIGSIIGHLEDEIMVSLNRAMLVFLGLA</sequence>
<dbReference type="SUPFAM" id="SSF50118">
    <property type="entry name" value="Cell growth inhibitor/plasmid maintenance toxic component"/>
    <property type="match status" value="1"/>
</dbReference>
<comment type="caution">
    <text evidence="1">The sequence shown here is derived from an EMBL/GenBank/DDBJ whole genome shotgun (WGS) entry which is preliminary data.</text>
</comment>
<evidence type="ECO:0000313" key="2">
    <source>
        <dbReference type="Proteomes" id="UP000035963"/>
    </source>
</evidence>
<name>A0A0J1G696_9BURK</name>
<dbReference type="Gene3D" id="2.30.30.110">
    <property type="match status" value="1"/>
</dbReference>
<gene>
    <name evidence="1" type="ORF">EOS_02695</name>
</gene>
<accession>A0A0J1G696</accession>
<dbReference type="GO" id="GO:0003677">
    <property type="term" value="F:DNA binding"/>
    <property type="evidence" value="ECO:0007669"/>
    <property type="project" value="InterPro"/>
</dbReference>
<evidence type="ECO:0000313" key="1">
    <source>
        <dbReference type="EMBL" id="KLU27783.1"/>
    </source>
</evidence>
<dbReference type="InterPro" id="IPR011067">
    <property type="entry name" value="Plasmid_toxin/cell-grow_inhib"/>
</dbReference>
<proteinExistence type="predicted"/>
<dbReference type="AlphaFoldDB" id="A0A0J1G696"/>
<dbReference type="RefSeq" id="WP_047845065.1">
    <property type="nucleotide sequence ID" value="NZ_AEJF01000016.1"/>
</dbReference>
<dbReference type="Proteomes" id="UP000035963">
    <property type="component" value="Unassembled WGS sequence"/>
</dbReference>
<dbReference type="OrthoDB" id="6064990at2"/>
<keyword evidence="2" id="KW-1185">Reference proteome</keyword>
<organism evidence="1 2">
    <name type="scientific">Caballeronia mineralivorans PML1(12)</name>
    <dbReference type="NCBI Taxonomy" id="908627"/>
    <lineage>
        <taxon>Bacteria</taxon>
        <taxon>Pseudomonadati</taxon>
        <taxon>Pseudomonadota</taxon>
        <taxon>Betaproteobacteria</taxon>
        <taxon>Burkholderiales</taxon>
        <taxon>Burkholderiaceae</taxon>
        <taxon>Caballeronia</taxon>
    </lineage>
</organism>
<reference evidence="1 2" key="1">
    <citation type="journal article" date="2015" name="Genome Announc.">
        <title>Draft Genome Sequence of Burkholderia sp. Strain PML1(12), an Ectomycorrhizosphere-Inhabiting Bacterium with Effective Mineral-Weathering Ability.</title>
        <authorList>
            <person name="Uroz S."/>
            <person name="Oger P."/>
        </authorList>
    </citation>
    <scope>NUCLEOTIDE SEQUENCE [LARGE SCALE GENOMIC DNA]</scope>
    <source>
        <strain evidence="2">PML1(12)</strain>
    </source>
</reference>
<dbReference type="InterPro" id="IPR003477">
    <property type="entry name" value="PemK-like"/>
</dbReference>
<dbReference type="PATRIC" id="fig|908627.4.peg.602"/>
<protein>
    <submittedName>
        <fullName evidence="1">Growth inhibitor PemK</fullName>
    </submittedName>
</protein>
<dbReference type="EMBL" id="AEJF01000016">
    <property type="protein sequence ID" value="KLU27783.1"/>
    <property type="molecule type" value="Genomic_DNA"/>
</dbReference>